<dbReference type="InterPro" id="IPR010982">
    <property type="entry name" value="Lambda_DNA-bd_dom_sf"/>
</dbReference>
<feature type="domain" description="HTH cro/C1-type" evidence="2">
    <location>
        <begin position="33"/>
        <end position="87"/>
    </location>
</feature>
<dbReference type="EMBL" id="CP000749">
    <property type="protein sequence ID" value="ABR69592.1"/>
    <property type="molecule type" value="Genomic_DNA"/>
</dbReference>
<dbReference type="Pfam" id="PF13560">
    <property type="entry name" value="HTH_31"/>
    <property type="match status" value="1"/>
</dbReference>
<dbReference type="eggNOG" id="COG1476">
    <property type="taxonomic scope" value="Bacteria"/>
</dbReference>
<dbReference type="HOGENOM" id="CLU_066192_18_0_6"/>
<protein>
    <submittedName>
        <fullName evidence="3">Transcriptional regulator, XRE family</fullName>
    </submittedName>
</protein>
<gene>
    <name evidence="3" type="ordered locus">Mmwyl1_0658</name>
</gene>
<sequence length="95" mass="10942">MNLQHLKQLALTNTEVRAEYDQLENEFAFINQLLSMRVQAGLTQEQLAKRMHTQKSNISRLERGNANPSWTTLLKYAHACGFELNLTTKKISHNT</sequence>
<keyword evidence="1" id="KW-0175">Coiled coil</keyword>
<dbReference type="KEGG" id="mmw:Mmwyl1_0658"/>
<dbReference type="AlphaFoldDB" id="A6VT13"/>
<dbReference type="SUPFAM" id="SSF47413">
    <property type="entry name" value="lambda repressor-like DNA-binding domains"/>
    <property type="match status" value="1"/>
</dbReference>
<name>A6VT13_MARMS</name>
<evidence type="ECO:0000256" key="1">
    <source>
        <dbReference type="SAM" id="Coils"/>
    </source>
</evidence>
<evidence type="ECO:0000313" key="3">
    <source>
        <dbReference type="EMBL" id="ABR69592.1"/>
    </source>
</evidence>
<dbReference type="CDD" id="cd00093">
    <property type="entry name" value="HTH_XRE"/>
    <property type="match status" value="1"/>
</dbReference>
<reference evidence="3" key="1">
    <citation type="submission" date="2007-06" db="EMBL/GenBank/DDBJ databases">
        <title>Complete sequence of Marinomonas sp. MWYL1.</title>
        <authorList>
            <consortium name="US DOE Joint Genome Institute"/>
            <person name="Copeland A."/>
            <person name="Lucas S."/>
            <person name="Lapidus A."/>
            <person name="Barry K."/>
            <person name="Glavina del Rio T."/>
            <person name="Dalin E."/>
            <person name="Tice H."/>
            <person name="Pitluck S."/>
            <person name="Kiss H."/>
            <person name="Brettin T."/>
            <person name="Bruce D."/>
            <person name="Detter J.C."/>
            <person name="Han C."/>
            <person name="Schmutz J."/>
            <person name="Larimer F."/>
            <person name="Land M."/>
            <person name="Hauser L."/>
            <person name="Kyrpides N."/>
            <person name="Kim E."/>
            <person name="Johnston A.W.B."/>
            <person name="Todd J.D."/>
            <person name="Rogers R."/>
            <person name="Wexler M."/>
            <person name="Bond P.L."/>
            <person name="Li Y."/>
            <person name="Richardson P."/>
        </authorList>
    </citation>
    <scope>NUCLEOTIDE SEQUENCE [LARGE SCALE GENOMIC DNA]</scope>
    <source>
        <strain evidence="3">MWYL1</strain>
    </source>
</reference>
<feature type="coiled-coil region" evidence="1">
    <location>
        <begin position="6"/>
        <end position="33"/>
    </location>
</feature>
<proteinExistence type="predicted"/>
<dbReference type="PROSITE" id="PS50943">
    <property type="entry name" value="HTH_CROC1"/>
    <property type="match status" value="1"/>
</dbReference>
<dbReference type="GO" id="GO:0003677">
    <property type="term" value="F:DNA binding"/>
    <property type="evidence" value="ECO:0007669"/>
    <property type="project" value="InterPro"/>
</dbReference>
<dbReference type="InterPro" id="IPR001387">
    <property type="entry name" value="Cro/C1-type_HTH"/>
</dbReference>
<organism evidence="3">
    <name type="scientific">Marinomonas sp. (strain MWYL1)</name>
    <dbReference type="NCBI Taxonomy" id="400668"/>
    <lineage>
        <taxon>Bacteria</taxon>
        <taxon>Pseudomonadati</taxon>
        <taxon>Pseudomonadota</taxon>
        <taxon>Gammaproteobacteria</taxon>
        <taxon>Oceanospirillales</taxon>
        <taxon>Oceanospirillaceae</taxon>
        <taxon>Marinomonas</taxon>
    </lineage>
</organism>
<dbReference type="Gene3D" id="1.10.260.40">
    <property type="entry name" value="lambda repressor-like DNA-binding domains"/>
    <property type="match status" value="1"/>
</dbReference>
<dbReference type="STRING" id="400668.Mmwyl1_0658"/>
<accession>A6VT13</accession>
<evidence type="ECO:0000259" key="2">
    <source>
        <dbReference type="PROSITE" id="PS50943"/>
    </source>
</evidence>
<dbReference type="SMART" id="SM00530">
    <property type="entry name" value="HTH_XRE"/>
    <property type="match status" value="1"/>
</dbReference>
<dbReference type="OrthoDB" id="9792093at2"/>